<evidence type="ECO:0000313" key="2">
    <source>
        <dbReference type="Proteomes" id="UP000031671"/>
    </source>
</evidence>
<evidence type="ECO:0000313" key="1">
    <source>
        <dbReference type="EMBL" id="GAM59643.1"/>
    </source>
</evidence>
<comment type="caution">
    <text evidence="1">The sequence shown here is derived from an EMBL/GenBank/DDBJ whole genome shotgun (WGS) entry which is preliminary data.</text>
</comment>
<keyword evidence="2" id="KW-1185">Reference proteome</keyword>
<reference evidence="1 2" key="2">
    <citation type="submission" date="2015-01" db="EMBL/GenBank/DDBJ databases">
        <authorList>
            <consortium name="NBRP consortium"/>
            <person name="Sawabe T."/>
            <person name="Meirelles P."/>
            <person name="Feng G."/>
            <person name="Sayaka M."/>
            <person name="Hattori M."/>
            <person name="Ohkuma M."/>
        </authorList>
    </citation>
    <scope>NUCLEOTIDE SEQUENCE [LARGE SCALE GENOMIC DNA]</scope>
    <source>
        <strain evidence="2">JCM 19231</strain>
    </source>
</reference>
<accession>A0A0B8P8U6</accession>
<reference evidence="1 2" key="1">
    <citation type="submission" date="2015-01" db="EMBL/GenBank/DDBJ databases">
        <title>Vibrio sp. C1 JCM 19231 whole genome shotgun sequence.</title>
        <authorList>
            <person name="Sawabe T."/>
            <person name="Meirelles P."/>
            <person name="Feng G."/>
            <person name="Sayaka M."/>
            <person name="Hattori M."/>
            <person name="Ohkuma M."/>
        </authorList>
    </citation>
    <scope>NUCLEOTIDE SEQUENCE [LARGE SCALE GENOMIC DNA]</scope>
    <source>
        <strain evidence="2">JCM 19231</strain>
    </source>
</reference>
<protein>
    <submittedName>
        <fullName evidence="1">Cation transport ATPase</fullName>
    </submittedName>
</protein>
<dbReference type="Proteomes" id="UP000031671">
    <property type="component" value="Unassembled WGS sequence"/>
</dbReference>
<proteinExistence type="predicted"/>
<name>A0A0B8P8U6_9VIBR</name>
<sequence length="75" mass="8714">MNKDSFGICLSRAMLKENERTTFTHVRAYQADDSQVDLKVLLAIPQITGKDLLDTMQYSCNLVWRASYFCRAEYE</sequence>
<organism evidence="1 2">
    <name type="scientific">Vibrio ishigakensis</name>
    <dbReference type="NCBI Taxonomy" id="1481914"/>
    <lineage>
        <taxon>Bacteria</taxon>
        <taxon>Pseudomonadati</taxon>
        <taxon>Pseudomonadota</taxon>
        <taxon>Gammaproteobacteria</taxon>
        <taxon>Vibrionales</taxon>
        <taxon>Vibrionaceae</taxon>
        <taxon>Vibrio</taxon>
    </lineage>
</organism>
<dbReference type="EMBL" id="BBRZ01000183">
    <property type="protein sequence ID" value="GAM59643.1"/>
    <property type="molecule type" value="Genomic_DNA"/>
</dbReference>
<gene>
    <name evidence="1" type="ORF">JCM19231_2081</name>
</gene>
<dbReference type="AlphaFoldDB" id="A0A0B8P8U6"/>
<dbReference type="RefSeq" id="WP_261835942.1">
    <property type="nucleotide sequence ID" value="NZ_AP024882.1"/>
</dbReference>